<organism evidence="6">
    <name type="scientific">Accumulibacter regalis</name>
    <dbReference type="NCBI Taxonomy" id="522306"/>
    <lineage>
        <taxon>Bacteria</taxon>
        <taxon>Pseudomonadati</taxon>
        <taxon>Pseudomonadota</taxon>
        <taxon>Betaproteobacteria</taxon>
        <taxon>Candidatus Accumulibacter</taxon>
    </lineage>
</organism>
<dbReference type="FunFam" id="1.10.10.10:FF:000001">
    <property type="entry name" value="LysR family transcriptional regulator"/>
    <property type="match status" value="1"/>
</dbReference>
<evidence type="ECO:0000256" key="4">
    <source>
        <dbReference type="ARBA" id="ARBA00023163"/>
    </source>
</evidence>
<sequence>MINFRLLRHLWLFLAVAEEQHFGRAARRLGMSQPPLTEQIQILEQALKSKLFVRSRRGAQLTPVGQTILPAVRKFAQQMEQLELAVREATAGQTGLLTIGAISSAMLEVLPPFLDRLRDRYPRLTISVREIDSVEALSALELGDVDLAFARVQGDLGSSIATMTMAQDKLTVALPTAHRLATRRRIKLNDLTEEPFVMFARRVSPVYFDSIVALCQGQGFSPRILHEVRSVATQVAFVSCGQGIALVPAGLRRLAPANVVLRPLHESVDVVTTAAAWHTASTNPALQLALEVLRGTPTTLKA</sequence>
<protein>
    <submittedName>
        <fullName evidence="6">Transcriptional regulator, LysR family</fullName>
    </submittedName>
</protein>
<dbReference type="SUPFAM" id="SSF53850">
    <property type="entry name" value="Periplasmic binding protein-like II"/>
    <property type="match status" value="1"/>
</dbReference>
<keyword evidence="2" id="KW-0805">Transcription regulation</keyword>
<dbReference type="InterPro" id="IPR000847">
    <property type="entry name" value="LysR_HTH_N"/>
</dbReference>
<dbReference type="PANTHER" id="PTHR30346">
    <property type="entry name" value="TRANSCRIPTIONAL DUAL REGULATOR HCAR-RELATED"/>
    <property type="match status" value="1"/>
</dbReference>
<dbReference type="Pfam" id="PF00126">
    <property type="entry name" value="HTH_1"/>
    <property type="match status" value="1"/>
</dbReference>
<dbReference type="InterPro" id="IPR005119">
    <property type="entry name" value="LysR_subst-bd"/>
</dbReference>
<dbReference type="AlphaFoldDB" id="C7RUM5"/>
<dbReference type="EMBL" id="CP001715">
    <property type="protein sequence ID" value="ACV36270.1"/>
    <property type="molecule type" value="Genomic_DNA"/>
</dbReference>
<dbReference type="InterPro" id="IPR036388">
    <property type="entry name" value="WH-like_DNA-bd_sf"/>
</dbReference>
<name>C7RUM5_ACCRE</name>
<comment type="similarity">
    <text evidence="1">Belongs to the LysR transcriptional regulatory family.</text>
</comment>
<reference evidence="6" key="2">
    <citation type="submission" date="2009-09" db="EMBL/GenBank/DDBJ databases">
        <title>Complete sequence of chromosome of Candidatus Accumulibacter phosphatis clade IIA str. UW-1.</title>
        <authorList>
            <consortium name="US DOE Joint Genome Institute"/>
            <person name="Martin H.G."/>
            <person name="Ivanova N."/>
            <person name="Kunin V."/>
            <person name="Warnecke F."/>
            <person name="Barry K."/>
            <person name="He S."/>
            <person name="Salamov A."/>
            <person name="Szeto E."/>
            <person name="Dalin E."/>
            <person name="Pangilinan J.L."/>
            <person name="Lapidus A."/>
            <person name="Lowry S."/>
            <person name="Kyrpides N.C."/>
            <person name="McMahon K.D."/>
            <person name="Hugenholtz P."/>
        </authorList>
    </citation>
    <scope>NUCLEOTIDE SEQUENCE [LARGE SCALE GENOMIC DNA]</scope>
    <source>
        <strain evidence="6">UW-1</strain>
    </source>
</reference>
<dbReference type="KEGG" id="app:CAP2UW1_2992"/>
<dbReference type="OrthoDB" id="9157176at2"/>
<evidence type="ECO:0000256" key="2">
    <source>
        <dbReference type="ARBA" id="ARBA00023015"/>
    </source>
</evidence>
<evidence type="ECO:0000259" key="5">
    <source>
        <dbReference type="PROSITE" id="PS50931"/>
    </source>
</evidence>
<dbReference type="SUPFAM" id="SSF46785">
    <property type="entry name" value="Winged helix' DNA-binding domain"/>
    <property type="match status" value="1"/>
</dbReference>
<keyword evidence="4" id="KW-0804">Transcription</keyword>
<evidence type="ECO:0000256" key="1">
    <source>
        <dbReference type="ARBA" id="ARBA00009437"/>
    </source>
</evidence>
<evidence type="ECO:0000313" key="6">
    <source>
        <dbReference type="EMBL" id="ACV36270.1"/>
    </source>
</evidence>
<reference evidence="6" key="1">
    <citation type="submission" date="2009-08" db="EMBL/GenBank/DDBJ databases">
        <authorList>
            <consortium name="US DOE Joint Genome Institute"/>
            <person name="Lucas S."/>
            <person name="Copeland A."/>
            <person name="Lapidus A."/>
            <person name="Glavina del Rio T."/>
            <person name="Dalin E."/>
            <person name="Tice H."/>
            <person name="Bruce D."/>
            <person name="Barry K."/>
            <person name="Pitluck S."/>
            <person name="Lowry S."/>
            <person name="Larimer F."/>
            <person name="Land M."/>
            <person name="Hauser L."/>
            <person name="Kyrpides N."/>
            <person name="Ivanova N."/>
            <person name="McMahon K.D."/>
            <person name="Hugenholtz P."/>
        </authorList>
    </citation>
    <scope>NUCLEOTIDE SEQUENCE</scope>
    <source>
        <strain evidence="6">UW-1</strain>
    </source>
</reference>
<accession>C7RUM5</accession>
<evidence type="ECO:0000256" key="3">
    <source>
        <dbReference type="ARBA" id="ARBA00023125"/>
    </source>
</evidence>
<dbReference type="Gene3D" id="1.10.10.10">
    <property type="entry name" value="Winged helix-like DNA-binding domain superfamily/Winged helix DNA-binding domain"/>
    <property type="match status" value="1"/>
</dbReference>
<dbReference type="GO" id="GO:0003700">
    <property type="term" value="F:DNA-binding transcription factor activity"/>
    <property type="evidence" value="ECO:0007669"/>
    <property type="project" value="InterPro"/>
</dbReference>
<proteinExistence type="inferred from homology"/>
<feature type="domain" description="HTH lysR-type" evidence="5">
    <location>
        <begin position="5"/>
        <end position="62"/>
    </location>
</feature>
<gene>
    <name evidence="6" type="ordered locus">CAP2UW1_2992</name>
</gene>
<dbReference type="STRING" id="522306.CAP2UW1_2992"/>
<dbReference type="Pfam" id="PF03466">
    <property type="entry name" value="LysR_substrate"/>
    <property type="match status" value="1"/>
</dbReference>
<dbReference type="eggNOG" id="COG0583">
    <property type="taxonomic scope" value="Bacteria"/>
</dbReference>
<dbReference type="PANTHER" id="PTHR30346:SF0">
    <property type="entry name" value="HCA OPERON TRANSCRIPTIONAL ACTIVATOR HCAR"/>
    <property type="match status" value="1"/>
</dbReference>
<dbReference type="GO" id="GO:0032993">
    <property type="term" value="C:protein-DNA complex"/>
    <property type="evidence" value="ECO:0007669"/>
    <property type="project" value="TreeGrafter"/>
</dbReference>
<dbReference type="InterPro" id="IPR036390">
    <property type="entry name" value="WH_DNA-bd_sf"/>
</dbReference>
<dbReference type="Gene3D" id="3.40.190.10">
    <property type="entry name" value="Periplasmic binding protein-like II"/>
    <property type="match status" value="2"/>
</dbReference>
<dbReference type="CDD" id="cd08414">
    <property type="entry name" value="PBP2_LTTR_aromatics_like"/>
    <property type="match status" value="1"/>
</dbReference>
<dbReference type="PROSITE" id="PS50931">
    <property type="entry name" value="HTH_LYSR"/>
    <property type="match status" value="1"/>
</dbReference>
<dbReference type="HOGENOM" id="CLU_039613_6_4_4"/>
<dbReference type="GO" id="GO:0003677">
    <property type="term" value="F:DNA binding"/>
    <property type="evidence" value="ECO:0007669"/>
    <property type="project" value="UniProtKB-KW"/>
</dbReference>
<keyword evidence="3" id="KW-0238">DNA-binding</keyword>
<dbReference type="PRINTS" id="PR00039">
    <property type="entry name" value="HTHLYSR"/>
</dbReference>